<feature type="signal peptide" evidence="1">
    <location>
        <begin position="1"/>
        <end position="19"/>
    </location>
</feature>
<dbReference type="RefSeq" id="XP_069208201.1">
    <property type="nucleotide sequence ID" value="XM_069353559.1"/>
</dbReference>
<evidence type="ECO:0000256" key="1">
    <source>
        <dbReference type="SAM" id="SignalP"/>
    </source>
</evidence>
<dbReference type="Pfam" id="PF21671">
    <property type="entry name" value="CPL1-like"/>
    <property type="match status" value="1"/>
</dbReference>
<accession>A0ABR3Q130</accession>
<feature type="domain" description="Protein CPL1-like" evidence="2">
    <location>
        <begin position="205"/>
        <end position="260"/>
    </location>
</feature>
<keyword evidence="1" id="KW-0732">Signal</keyword>
<feature type="chain" id="PRO_5045949228" description="Protein CPL1-like domain-containing protein" evidence="1">
    <location>
        <begin position="20"/>
        <end position="280"/>
    </location>
</feature>
<keyword evidence="4" id="KW-1185">Reference proteome</keyword>
<gene>
    <name evidence="3" type="ORF">Q8F55_005063</name>
</gene>
<evidence type="ECO:0000313" key="3">
    <source>
        <dbReference type="EMBL" id="KAL1408257.1"/>
    </source>
</evidence>
<reference evidence="3 4" key="1">
    <citation type="submission" date="2023-08" db="EMBL/GenBank/DDBJ databases">
        <title>Annotated Genome Sequence of Vanrija albida AlHP1.</title>
        <authorList>
            <person name="Herzog R."/>
        </authorList>
    </citation>
    <scope>NUCLEOTIDE SEQUENCE [LARGE SCALE GENOMIC DNA]</scope>
    <source>
        <strain evidence="3 4">AlHP1</strain>
    </source>
</reference>
<comment type="caution">
    <text evidence="3">The sequence shown here is derived from an EMBL/GenBank/DDBJ whole genome shotgun (WGS) entry which is preliminary data.</text>
</comment>
<dbReference type="EMBL" id="JBBXJM010000004">
    <property type="protein sequence ID" value="KAL1408257.1"/>
    <property type="molecule type" value="Genomic_DNA"/>
</dbReference>
<sequence length="280" mass="27775">MRPLATTLLAAASLAPAYAHPFGAQAFSVSSPPPPQAPGPPLTGCTPRGLSYAPAGGASEVPVLFPADDSAPGWCFHHGRLLAPHALAIHAALGGGASAVVDGAAARAFCALEGHGGAGCAAFIIARLTEVAAAPGALTACEYPASGFTPLSVRCEWACLPGHLGCGRACYDPLHDVCVDLDVAPKRLHCAASSQRCVERDGQMACHDVGESVGLCGGCIDTFGGELGGVNCLLEPGVRGARCVRGACVATRCRPGFSLRDGACVGAAGDGAGGAQAPLA</sequence>
<evidence type="ECO:0000313" key="4">
    <source>
        <dbReference type="Proteomes" id="UP001565368"/>
    </source>
</evidence>
<dbReference type="InterPro" id="IPR048661">
    <property type="entry name" value="CPL1-like"/>
</dbReference>
<organism evidence="3 4">
    <name type="scientific">Vanrija albida</name>
    <dbReference type="NCBI Taxonomy" id="181172"/>
    <lineage>
        <taxon>Eukaryota</taxon>
        <taxon>Fungi</taxon>
        <taxon>Dikarya</taxon>
        <taxon>Basidiomycota</taxon>
        <taxon>Agaricomycotina</taxon>
        <taxon>Tremellomycetes</taxon>
        <taxon>Trichosporonales</taxon>
        <taxon>Trichosporonaceae</taxon>
        <taxon>Vanrija</taxon>
    </lineage>
</organism>
<dbReference type="Proteomes" id="UP001565368">
    <property type="component" value="Unassembled WGS sequence"/>
</dbReference>
<proteinExistence type="predicted"/>
<dbReference type="GeneID" id="95986106"/>
<evidence type="ECO:0000259" key="2">
    <source>
        <dbReference type="Pfam" id="PF21671"/>
    </source>
</evidence>
<protein>
    <recommendedName>
        <fullName evidence="2">Protein CPL1-like domain-containing protein</fullName>
    </recommendedName>
</protein>
<name>A0ABR3Q130_9TREE</name>